<dbReference type="InterPro" id="IPR052968">
    <property type="entry name" value="Nucleotide_metab_enz"/>
</dbReference>
<dbReference type="RefSeq" id="WP_019282809.1">
    <property type="nucleotide sequence ID" value="NZ_CP023054.1"/>
</dbReference>
<name>A0A289G923_VIBAN</name>
<dbReference type="PANTHER" id="PTHR42146:SF1">
    <property type="entry name" value="OLIGORIBONUCLEASE NRNB"/>
    <property type="match status" value="1"/>
</dbReference>
<evidence type="ECO:0000313" key="2">
    <source>
        <dbReference type="Proteomes" id="UP000256923"/>
    </source>
</evidence>
<protein>
    <submittedName>
        <fullName evidence="1">DHH family phosphoesterase</fullName>
    </submittedName>
</protein>
<dbReference type="PANTHER" id="PTHR42146">
    <property type="entry name" value="3',5'-CYCLIC-NUCLEOTIDE PHOSPHODIESTERASE"/>
    <property type="match status" value="1"/>
</dbReference>
<dbReference type="Proteomes" id="UP000256923">
    <property type="component" value="Chromosome 1"/>
</dbReference>
<accession>A0A289G923</accession>
<evidence type="ECO:0000313" key="1">
    <source>
        <dbReference type="EMBL" id="AZS25155.1"/>
    </source>
</evidence>
<sequence>MHYDVFNGDADGIISLLQLRLAYPRTTTLVTGVKRDIKLLQRLNLQSRDSLTVLDISMEKNQRPLQQALAVGVTVFYADHHYAGSIPETPLLDAHIDLDPNTCTALIIDQWLGGPFHEWAIVAAYGDNLIAKADTLARNAGLTTTQAEQLKNLGTLINYNGYGETIEQLHYHPADLYQALLVYPSPFDLMKDDNSPFYHLQHAYEQDMQLAQSLEPIYKSACLSVYELPDCASSQRVSGVFSNWLANQAPAAAHMVLTVNSSGGYTVSLRAPLANKQGADRLCSAFATGGGREAAAGINSLDKRQLTQFITQVEAYYSSH</sequence>
<dbReference type="EMBL" id="CP034672">
    <property type="protein sequence ID" value="AZS25155.1"/>
    <property type="molecule type" value="Genomic_DNA"/>
</dbReference>
<dbReference type="InterPro" id="IPR038763">
    <property type="entry name" value="DHH_sf"/>
</dbReference>
<proteinExistence type="predicted"/>
<dbReference type="SUPFAM" id="SSF64182">
    <property type="entry name" value="DHH phosphoesterases"/>
    <property type="match status" value="1"/>
</dbReference>
<reference evidence="1 2" key="1">
    <citation type="submission" date="2018-12" db="EMBL/GenBank/DDBJ databases">
        <title>Characterization and Draft Genome of Vibrio anguillarum J360 Marine Pathogen Isolated from an Outbreak in Lumpfish (Cyclopterus lumpus).</title>
        <authorList>
            <person name="Vasquez J.I."/>
            <person name="Cao T."/>
            <person name="Chakraborty S."/>
            <person name="Gnanagobal H."/>
            <person name="Wescot J."/>
            <person name="Boyce D."/>
            <person name="Santander J."/>
        </authorList>
    </citation>
    <scope>NUCLEOTIDE SEQUENCE [LARGE SCALE GENOMIC DNA]</scope>
    <source>
        <strain evidence="1 2">J360</strain>
    </source>
</reference>
<organism evidence="1 2">
    <name type="scientific">Vibrio anguillarum</name>
    <name type="common">Listonella anguillarum</name>
    <dbReference type="NCBI Taxonomy" id="55601"/>
    <lineage>
        <taxon>Bacteria</taxon>
        <taxon>Pseudomonadati</taxon>
        <taxon>Pseudomonadota</taxon>
        <taxon>Gammaproteobacteria</taxon>
        <taxon>Vibrionales</taxon>
        <taxon>Vibrionaceae</taxon>
        <taxon>Vibrio</taxon>
    </lineage>
</organism>
<dbReference type="AlphaFoldDB" id="A0A289G923"/>
<gene>
    <name evidence="1" type="ORF">DYL72_08995</name>
</gene>